<dbReference type="InterPro" id="IPR036465">
    <property type="entry name" value="vWFA_dom_sf"/>
</dbReference>
<evidence type="ECO:0000259" key="3">
    <source>
        <dbReference type="PROSITE" id="PS50234"/>
    </source>
</evidence>
<dbReference type="HOGENOM" id="CLU_319986_0_0_10"/>
<gene>
    <name evidence="4" type="ORF">FAES_2228</name>
</gene>
<dbReference type="Pfam" id="PF13519">
    <property type="entry name" value="VWA_2"/>
    <property type="match status" value="1"/>
</dbReference>
<feature type="domain" description="VWFA" evidence="3">
    <location>
        <begin position="730"/>
        <end position="900"/>
    </location>
</feature>
<evidence type="ECO:0000256" key="2">
    <source>
        <dbReference type="SAM" id="SignalP"/>
    </source>
</evidence>
<dbReference type="InterPro" id="IPR051266">
    <property type="entry name" value="CLCR"/>
</dbReference>
<dbReference type="PATRIC" id="fig|1166018.3.peg.3983"/>
<dbReference type="EMBL" id="HE796683">
    <property type="protein sequence ID" value="CCH00237.1"/>
    <property type="molecule type" value="Genomic_DNA"/>
</dbReference>
<dbReference type="KEGG" id="fae:FAES_2228"/>
<evidence type="ECO:0000313" key="4">
    <source>
        <dbReference type="EMBL" id="CCH00237.1"/>
    </source>
</evidence>
<evidence type="ECO:0000256" key="1">
    <source>
        <dbReference type="SAM" id="MobiDB-lite"/>
    </source>
</evidence>
<dbReference type="SMART" id="SM00327">
    <property type="entry name" value="VWA"/>
    <property type="match status" value="1"/>
</dbReference>
<feature type="signal peptide" evidence="2">
    <location>
        <begin position="1"/>
        <end position="19"/>
    </location>
</feature>
<dbReference type="Proteomes" id="UP000011058">
    <property type="component" value="Chromosome"/>
</dbReference>
<name>I0K7Y4_9BACT</name>
<evidence type="ECO:0000313" key="5">
    <source>
        <dbReference type="Proteomes" id="UP000011058"/>
    </source>
</evidence>
<organism evidence="4 5">
    <name type="scientific">Fibrella aestuarina BUZ 2</name>
    <dbReference type="NCBI Taxonomy" id="1166018"/>
    <lineage>
        <taxon>Bacteria</taxon>
        <taxon>Pseudomonadati</taxon>
        <taxon>Bacteroidota</taxon>
        <taxon>Cytophagia</taxon>
        <taxon>Cytophagales</taxon>
        <taxon>Spirosomataceae</taxon>
        <taxon>Fibrella</taxon>
    </lineage>
</organism>
<dbReference type="AlphaFoldDB" id="I0K7Y4"/>
<sequence length="907" mass="101965">MRSLFLFLTFVLGLGLSWAAPPPETPTQTLNGFVAFLNQSAELVLARLNGLKAYHDEVRHYQRHPDRSLRLPSSGPLETYYYQKALAGTGLTAAEKKPLVATAERLWQRLNQLDQTGKALETYVRLKDYERDSLSRSAALMAQLQTLTEQCGQDRDALARELAQLQNRYVPHQPTNPYLATQREMEQILHQQQRLLDSLSFVLTDDQPTAWPVERVQQSLLADEEALASFGKTNAQLAYPASDMVGRFREALRAIQAVKRQAVNEYTFAARQSARYGNQVYLDLINHVNGDLIASHRAFVGYSQSARPLLNYPTYCPRFRLTAQPDAPPTRTQPTPFTDKPAPPFTVQPATTPISSGTFRVLNAYVDVINESLRQLHQLQVVARDYQSSIALYRDRPQRRADLTYSHDNYHVPTADYRLLLRNSQAIPEPYRTSLTTQAEVLLAMLTELDQLSIELTGYTTGKQYQQDRWQRADAILDRYAYLFERFDQRKETLYADVRRVFERYRVAVPASPWNRSGKALLALLDHDKAALFGVRDFYSLRAAQLPPTAPIDSAARHLIANEYANLNNLTRLGRSNGLCPYSRYEDIAEASIQLAGQIRKARPLLARTGEHPYQSVYYGFNHLVDDYNRFTELAKEPLLKAVIQPDVFVFQRVAASGGLPPSPQRTQPADQPLLGRADKPAKQPGSAPQKTVAGRDTVYVERTRVDTVYVDRGRPAEVVPSLAGFAANNMVFLLDVSGSMDAPEKLPLLKRSIKSLLKLLRPEDQISVVVYSGKARVVLEPTSGKWASDIARVIDELESDGDTDGNKGLRLAYKVANKNYLRAGNNRIVLATDGEFPVSDETTQLISDFARQDIYLTVFTFGKNPIMGQRLKQLAERGKGTFAHVTPETASLQLILEAQAKKLPAR</sequence>
<feature type="region of interest" description="Disordered" evidence="1">
    <location>
        <begin position="322"/>
        <end position="343"/>
    </location>
</feature>
<dbReference type="RefSeq" id="WP_015331336.1">
    <property type="nucleotide sequence ID" value="NC_020054.1"/>
</dbReference>
<reference evidence="4 5" key="1">
    <citation type="journal article" date="2012" name="J. Bacteriol.">
        <title>Genome Sequence of Fibrella aestuarina BUZ 2T, a Filamentous Marine Bacterium.</title>
        <authorList>
            <person name="Filippini M."/>
            <person name="Qi W."/>
            <person name="Blom J."/>
            <person name="Goesmann A."/>
            <person name="Smits T.H."/>
            <person name="Bagheri H.C."/>
        </authorList>
    </citation>
    <scope>NUCLEOTIDE SEQUENCE [LARGE SCALE GENOMIC DNA]</scope>
    <source>
        <strain evidence="5">BUZ 2T</strain>
    </source>
</reference>
<proteinExistence type="predicted"/>
<dbReference type="STRING" id="1166018.FAES_2228"/>
<keyword evidence="2" id="KW-0732">Signal</keyword>
<dbReference type="eggNOG" id="COG2304">
    <property type="taxonomic scope" value="Bacteria"/>
</dbReference>
<feature type="chain" id="PRO_5003631131" description="VWFA domain-containing protein" evidence="2">
    <location>
        <begin position="20"/>
        <end position="907"/>
    </location>
</feature>
<dbReference type="Gene3D" id="3.40.50.410">
    <property type="entry name" value="von Willebrand factor, type A domain"/>
    <property type="match status" value="1"/>
</dbReference>
<dbReference type="PANTHER" id="PTHR10579:SF43">
    <property type="entry name" value="ZINC FINGER (C3HC4-TYPE RING FINGER) FAMILY PROTEIN"/>
    <property type="match status" value="1"/>
</dbReference>
<dbReference type="OrthoDB" id="901926at2"/>
<keyword evidence="5" id="KW-1185">Reference proteome</keyword>
<dbReference type="PANTHER" id="PTHR10579">
    <property type="entry name" value="CALCIUM-ACTIVATED CHLORIDE CHANNEL REGULATOR"/>
    <property type="match status" value="1"/>
</dbReference>
<feature type="region of interest" description="Disordered" evidence="1">
    <location>
        <begin position="659"/>
        <end position="695"/>
    </location>
</feature>
<protein>
    <recommendedName>
        <fullName evidence="3">VWFA domain-containing protein</fullName>
    </recommendedName>
</protein>
<accession>I0K7Y4</accession>
<dbReference type="SUPFAM" id="SSF53300">
    <property type="entry name" value="vWA-like"/>
    <property type="match status" value="1"/>
</dbReference>
<dbReference type="PROSITE" id="PS50234">
    <property type="entry name" value="VWFA"/>
    <property type="match status" value="1"/>
</dbReference>
<dbReference type="InterPro" id="IPR002035">
    <property type="entry name" value="VWF_A"/>
</dbReference>